<organism evidence="1 2">
    <name type="scientific">Neisseria shayeganii 871</name>
    <dbReference type="NCBI Taxonomy" id="1032488"/>
    <lineage>
        <taxon>Bacteria</taxon>
        <taxon>Pseudomonadati</taxon>
        <taxon>Pseudomonadota</taxon>
        <taxon>Betaproteobacteria</taxon>
        <taxon>Neisseriales</taxon>
        <taxon>Neisseriaceae</taxon>
        <taxon>Neisseria</taxon>
    </lineage>
</organism>
<sequence>MPTVFSSVFDKGVLMAKRAFLTNIGKKPLKALYPKDYSGFYQPKCPLS</sequence>
<dbReference type="HOGENOM" id="CLU_3161776_0_0_4"/>
<evidence type="ECO:0000313" key="1">
    <source>
        <dbReference type="EMBL" id="EGY51272.1"/>
    </source>
</evidence>
<keyword evidence="2" id="KW-1185">Reference proteome</keyword>
<gene>
    <name evidence="1" type="ORF">HMPREF9371_2514</name>
</gene>
<feature type="non-terminal residue" evidence="1">
    <location>
        <position position="48"/>
    </location>
</feature>
<evidence type="ECO:0000313" key="2">
    <source>
        <dbReference type="Proteomes" id="UP000003019"/>
    </source>
</evidence>
<accession>G4CLM3</accession>
<protein>
    <submittedName>
        <fullName evidence="1">Uncharacterized protein</fullName>
    </submittedName>
</protein>
<comment type="caution">
    <text evidence="1">The sequence shown here is derived from an EMBL/GenBank/DDBJ whole genome shotgun (WGS) entry which is preliminary data.</text>
</comment>
<dbReference type="EMBL" id="AGAY01000098">
    <property type="protein sequence ID" value="EGY51272.1"/>
    <property type="molecule type" value="Genomic_DNA"/>
</dbReference>
<proteinExistence type="predicted"/>
<reference evidence="1 2" key="1">
    <citation type="submission" date="2011-05" db="EMBL/GenBank/DDBJ databases">
        <authorList>
            <person name="Muzny D."/>
            <person name="Qin X."/>
            <person name="Deng J."/>
            <person name="Jiang H."/>
            <person name="Liu Y."/>
            <person name="Qu J."/>
            <person name="Song X.-Z."/>
            <person name="Zhang L."/>
            <person name="Thornton R."/>
            <person name="Coyle M."/>
            <person name="Francisco L."/>
            <person name="Jackson L."/>
            <person name="Javaid M."/>
            <person name="Korchina V."/>
            <person name="Kovar C."/>
            <person name="Mata R."/>
            <person name="Mathew T."/>
            <person name="Ngo R."/>
            <person name="Nguyen L."/>
            <person name="Nguyen N."/>
            <person name="Okwuonu G."/>
            <person name="Ongeri F."/>
            <person name="Pham C."/>
            <person name="Simmons D."/>
            <person name="Wilczek-Boney K."/>
            <person name="Hale W."/>
            <person name="Jakkamsetti A."/>
            <person name="Pham P."/>
            <person name="Ruth R."/>
            <person name="San Lucas F."/>
            <person name="Warren J."/>
            <person name="Zhang J."/>
            <person name="Zhao Z."/>
            <person name="Zhou C."/>
            <person name="Zhu D."/>
            <person name="Lee S."/>
            <person name="Bess C."/>
            <person name="Blankenburg K."/>
            <person name="Forbes L."/>
            <person name="Fu Q."/>
            <person name="Gubbala S."/>
            <person name="Hirani K."/>
            <person name="Jayaseelan J.C."/>
            <person name="Lara F."/>
            <person name="Munidasa M."/>
            <person name="Palculict T."/>
            <person name="Patil S."/>
            <person name="Pu L.-L."/>
            <person name="Saada N."/>
            <person name="Tang L."/>
            <person name="Weissenberger G."/>
            <person name="Zhu Y."/>
            <person name="Hemphill L."/>
            <person name="Shang Y."/>
            <person name="Youmans B."/>
            <person name="Ayvaz T."/>
            <person name="Ross M."/>
            <person name="Santibanez J."/>
            <person name="Aqrawi P."/>
            <person name="Gross S."/>
            <person name="Joshi V."/>
            <person name="Fowler G."/>
            <person name="Nazareth L."/>
            <person name="Reid J."/>
            <person name="Worley K."/>
            <person name="Petrosino J."/>
            <person name="Highlander S."/>
            <person name="Gibbs R."/>
        </authorList>
    </citation>
    <scope>NUCLEOTIDE SEQUENCE [LARGE SCALE GENOMIC DNA]</scope>
    <source>
        <strain evidence="1 2">871</strain>
    </source>
</reference>
<dbReference type="Proteomes" id="UP000003019">
    <property type="component" value="Unassembled WGS sequence"/>
</dbReference>
<name>G4CLM3_9NEIS</name>
<dbReference type="AlphaFoldDB" id="G4CLM3"/>